<proteinExistence type="predicted"/>
<dbReference type="PANTHER" id="PTHR11692">
    <property type="entry name" value="BIFUNCTIONAL PURINE BIOSYNTHESIS PROTEIN PURH"/>
    <property type="match status" value="1"/>
</dbReference>
<dbReference type="Gene3D" id="3.40.140.20">
    <property type="match status" value="2"/>
</dbReference>
<keyword evidence="2" id="KW-1185">Reference proteome</keyword>
<accession>A0A485MEQ4</accession>
<dbReference type="GO" id="GO:0003937">
    <property type="term" value="F:IMP cyclohydrolase activity"/>
    <property type="evidence" value="ECO:0007669"/>
    <property type="project" value="InterPro"/>
</dbReference>
<dbReference type="InterPro" id="IPR002695">
    <property type="entry name" value="PurH-like"/>
</dbReference>
<dbReference type="PANTHER" id="PTHR11692:SF0">
    <property type="entry name" value="BIFUNCTIONAL PURINE BIOSYNTHESIS PROTEIN ATIC"/>
    <property type="match status" value="1"/>
</dbReference>
<evidence type="ECO:0000313" key="1">
    <source>
        <dbReference type="EMBL" id="VFV19300.1"/>
    </source>
</evidence>
<name>A0A485MEQ4_LYNPA</name>
<dbReference type="Proteomes" id="UP000386466">
    <property type="component" value="Unassembled WGS sequence"/>
</dbReference>
<protein>
    <submittedName>
        <fullName evidence="1">Bifunctional purine biosynthesis</fullName>
    </submittedName>
</protein>
<dbReference type="Pfam" id="PF01808">
    <property type="entry name" value="AICARFT_IMPCHas"/>
    <property type="match status" value="1"/>
</dbReference>
<gene>
    <name evidence="1" type="ORF">LYPA_23C023201</name>
</gene>
<reference evidence="1 2" key="1">
    <citation type="submission" date="2019-01" db="EMBL/GenBank/DDBJ databases">
        <authorList>
            <person name="Alioto T."/>
            <person name="Alioto T."/>
        </authorList>
    </citation>
    <scope>NUCLEOTIDE SEQUENCE [LARGE SCALE GENOMIC DNA]</scope>
</reference>
<dbReference type="SUPFAM" id="SSF53927">
    <property type="entry name" value="Cytidine deaminase-like"/>
    <property type="match status" value="1"/>
</dbReference>
<sequence length="241" mass="26331">MSAHQVLLLEIPPSEDEAKVCMVYDLYKTLTLWGAWCRACMGFSLSLSLSLSKIFKKTTTTLTLISTAYARARGADGMSSFGDFVALSDICDVPTAKIISGEVSDGIVALGYEDEALKILSKKKSGNYCVLQLDQSHSPDENEVPTLLGLRLSQKRNNGVIDRSLFSNVVIENKDLPASALRDFIVATNAVKYTQSDSVCYARNGQVIGIGAGQQSRIHCTTLQWIRQTIGGLDIIHKCFQ</sequence>
<dbReference type="EMBL" id="CAAGRJ010001504">
    <property type="protein sequence ID" value="VFV19300.1"/>
    <property type="molecule type" value="Genomic_DNA"/>
</dbReference>
<organism evidence="1 2">
    <name type="scientific">Lynx pardinus</name>
    <name type="common">Iberian lynx</name>
    <name type="synonym">Felis pardina</name>
    <dbReference type="NCBI Taxonomy" id="191816"/>
    <lineage>
        <taxon>Eukaryota</taxon>
        <taxon>Metazoa</taxon>
        <taxon>Chordata</taxon>
        <taxon>Craniata</taxon>
        <taxon>Vertebrata</taxon>
        <taxon>Euteleostomi</taxon>
        <taxon>Mammalia</taxon>
        <taxon>Eutheria</taxon>
        <taxon>Laurasiatheria</taxon>
        <taxon>Carnivora</taxon>
        <taxon>Feliformia</taxon>
        <taxon>Felidae</taxon>
        <taxon>Felinae</taxon>
        <taxon>Lynx</taxon>
    </lineage>
</organism>
<evidence type="ECO:0000313" key="2">
    <source>
        <dbReference type="Proteomes" id="UP000386466"/>
    </source>
</evidence>
<dbReference type="AlphaFoldDB" id="A0A485MEQ4"/>
<dbReference type="InterPro" id="IPR016193">
    <property type="entry name" value="Cytidine_deaminase-like"/>
</dbReference>
<dbReference type="GO" id="GO:0006189">
    <property type="term" value="P:'de novo' IMP biosynthetic process"/>
    <property type="evidence" value="ECO:0007669"/>
    <property type="project" value="TreeGrafter"/>
</dbReference>
<dbReference type="GO" id="GO:0004643">
    <property type="term" value="F:phosphoribosylaminoimidazolecarboxamide formyltransferase activity"/>
    <property type="evidence" value="ECO:0007669"/>
    <property type="project" value="InterPro"/>
</dbReference>
<dbReference type="SMART" id="SM00798">
    <property type="entry name" value="AICARFT_IMPCHas"/>
    <property type="match status" value="1"/>
</dbReference>
<dbReference type="GO" id="GO:0005829">
    <property type="term" value="C:cytosol"/>
    <property type="evidence" value="ECO:0007669"/>
    <property type="project" value="TreeGrafter"/>
</dbReference>
<dbReference type="InterPro" id="IPR024051">
    <property type="entry name" value="AICAR_Tfase_dup_dom_sf"/>
</dbReference>